<keyword evidence="2 4" id="KW-0326">Glycosidase</keyword>
<dbReference type="PANTHER" id="PTHR10357:SF210">
    <property type="entry name" value="MALTODEXTRIN GLUCOSIDASE"/>
    <property type="match status" value="1"/>
</dbReference>
<dbReference type="OrthoDB" id="9805159at2"/>
<evidence type="ECO:0000259" key="3">
    <source>
        <dbReference type="SMART" id="SM00642"/>
    </source>
</evidence>
<accession>A0A1H8CHU5</accession>
<dbReference type="AlphaFoldDB" id="A0A1H8CHU5"/>
<feature type="domain" description="Glycosyl hydrolase family 13 catalytic" evidence="3">
    <location>
        <begin position="138"/>
        <end position="542"/>
    </location>
</feature>
<dbReference type="Gene3D" id="3.20.20.80">
    <property type="entry name" value="Glycosidases"/>
    <property type="match status" value="1"/>
</dbReference>
<dbReference type="InterPro" id="IPR045857">
    <property type="entry name" value="O16G_dom_2"/>
</dbReference>
<keyword evidence="5" id="KW-1185">Reference proteome</keyword>
<dbReference type="GO" id="GO:0016798">
    <property type="term" value="F:hydrolase activity, acting on glycosyl bonds"/>
    <property type="evidence" value="ECO:0007669"/>
    <property type="project" value="UniProtKB-KW"/>
</dbReference>
<evidence type="ECO:0000313" key="4">
    <source>
        <dbReference type="EMBL" id="SEM94566.1"/>
    </source>
</evidence>
<dbReference type="GO" id="GO:0005975">
    <property type="term" value="P:carbohydrate metabolic process"/>
    <property type="evidence" value="ECO:0007669"/>
    <property type="project" value="InterPro"/>
</dbReference>
<dbReference type="RefSeq" id="WP_092754823.1">
    <property type="nucleotide sequence ID" value="NZ_FOCG01000002.1"/>
</dbReference>
<dbReference type="CDD" id="cd11338">
    <property type="entry name" value="AmyAc_CMD"/>
    <property type="match status" value="1"/>
</dbReference>
<evidence type="ECO:0000256" key="1">
    <source>
        <dbReference type="ARBA" id="ARBA00022801"/>
    </source>
</evidence>
<dbReference type="Proteomes" id="UP000199158">
    <property type="component" value="Unassembled WGS sequence"/>
</dbReference>
<gene>
    <name evidence="4" type="ORF">SAMN05216180_2136</name>
</gene>
<dbReference type="EMBL" id="FOCG01000002">
    <property type="protein sequence ID" value="SEM94566.1"/>
    <property type="molecule type" value="Genomic_DNA"/>
</dbReference>
<dbReference type="STRING" id="474960.SAMN05216180_2136"/>
<protein>
    <submittedName>
        <fullName evidence="4">Glycosidase</fullName>
    </submittedName>
</protein>
<evidence type="ECO:0000256" key="2">
    <source>
        <dbReference type="ARBA" id="ARBA00023295"/>
    </source>
</evidence>
<proteinExistence type="predicted"/>
<dbReference type="InterPro" id="IPR006047">
    <property type="entry name" value="GH13_cat_dom"/>
</dbReference>
<dbReference type="SMART" id="SM00642">
    <property type="entry name" value="Aamy"/>
    <property type="match status" value="1"/>
</dbReference>
<dbReference type="SUPFAM" id="SSF51011">
    <property type="entry name" value="Glycosyl hydrolase domain"/>
    <property type="match status" value="1"/>
</dbReference>
<reference evidence="4 5" key="1">
    <citation type="submission" date="2016-10" db="EMBL/GenBank/DDBJ databases">
        <authorList>
            <person name="de Groot N.N."/>
        </authorList>
    </citation>
    <scope>NUCLEOTIDE SEQUENCE [LARGE SCALE GENOMIC DNA]</scope>
    <source>
        <strain evidence="4 5">CGMCC 1.5070</strain>
    </source>
</reference>
<name>A0A1H8CHU5_9FIRM</name>
<sequence length="617" mass="70570">MSFVYFDSRSTQFKKPFGALKTGEQAEFRIHLPKNGEFTHPRMLLFQADVWDAPQVIEMSFVKAELTCNVFSCKLSLPAPQLYFYCFEAEQNGSIKKLSRTADNTGAFSDTPSLLWQLTVYSAEFDTPDFLKGGILYQIFPDRFCYSGKPKQNVPADRKVHTNWYEMPDYLPNEQGIITNSDYFCGDLQGIISKLDYLHSLNVTCIYLNPIFEAHSSHRYNTADYRKIDCLLGDENDLPELCAKGKELGISVILDGVFSHTGDDSVYFNHKNRYPVQGAYNSKESRYYHWYDFTEWPDKYSSWWGFDTLPNVDETNDDYIEFICGEGGVLQYWLSLGVAGFRLDVADELPDQFLDAVTSSVKSYNPQAIVIGEVWEDASNKIAYGVRKRYFGGAQLDSVMNYPFMDKILSFIRYGRGSELNSTVLSVLENYPKPVVDVLMNSLSTHDVERAITKLAGEPLNGQDRSWQMDHHFLSEDDYRLGRQLFLLAQVLQFFLPGVPCLYYGDEVGMTGYRDPFNRCTYPWESGDRELLEFTKNLSSLRHQYRTLLADAPFVPIVSDNNIYSFTRIKDGEGLFIAVNRGNDNCKLDLPFEPELLAGSFTDSVLPAKYFTIGKIE</sequence>
<dbReference type="Gene3D" id="3.90.400.10">
    <property type="entry name" value="Oligo-1,6-glucosidase, Domain 2"/>
    <property type="match status" value="1"/>
</dbReference>
<organism evidence="4 5">
    <name type="scientific">Hydrogenoanaerobacterium saccharovorans</name>
    <dbReference type="NCBI Taxonomy" id="474960"/>
    <lineage>
        <taxon>Bacteria</taxon>
        <taxon>Bacillati</taxon>
        <taxon>Bacillota</taxon>
        <taxon>Clostridia</taxon>
        <taxon>Eubacteriales</taxon>
        <taxon>Oscillospiraceae</taxon>
        <taxon>Hydrogenoanaerobacterium</taxon>
    </lineage>
</organism>
<dbReference type="PANTHER" id="PTHR10357">
    <property type="entry name" value="ALPHA-AMYLASE FAMILY MEMBER"/>
    <property type="match status" value="1"/>
</dbReference>
<evidence type="ECO:0000313" key="5">
    <source>
        <dbReference type="Proteomes" id="UP000199158"/>
    </source>
</evidence>
<dbReference type="InterPro" id="IPR017853">
    <property type="entry name" value="GH"/>
</dbReference>
<dbReference type="SUPFAM" id="SSF51445">
    <property type="entry name" value="(Trans)glycosidases"/>
    <property type="match status" value="1"/>
</dbReference>
<keyword evidence="1" id="KW-0378">Hydrolase</keyword>
<dbReference type="Pfam" id="PF00128">
    <property type="entry name" value="Alpha-amylase"/>
    <property type="match status" value="1"/>
</dbReference>